<protein>
    <recommendedName>
        <fullName evidence="3">DUF4251 domain-containing protein</fullName>
    </recommendedName>
</protein>
<sequence length="158" mass="18377">MKKILFTVLATLGINIGAKSQTERLDSGLKNILKITADRFENNNHAFLINLAKDNVVTVQIVHGALIEQISTPTNEFNFSINLPFDNEQEELTKFKELKISDEFKYYEFDGIPCYVMNFGNDQKLTYEIVLDVLREVYHFEKSDIFEFEIFDQGPIRR</sequence>
<proteinExistence type="predicted"/>
<dbReference type="EMBL" id="BAABCW010000021">
    <property type="protein sequence ID" value="GAA3519333.1"/>
    <property type="molecule type" value="Genomic_DNA"/>
</dbReference>
<evidence type="ECO:0008006" key="3">
    <source>
        <dbReference type="Google" id="ProtNLM"/>
    </source>
</evidence>
<organism evidence="1 2">
    <name type="scientific">Aquimarina addita</name>
    <dbReference type="NCBI Taxonomy" id="870485"/>
    <lineage>
        <taxon>Bacteria</taxon>
        <taxon>Pseudomonadati</taxon>
        <taxon>Bacteroidota</taxon>
        <taxon>Flavobacteriia</taxon>
        <taxon>Flavobacteriales</taxon>
        <taxon>Flavobacteriaceae</taxon>
        <taxon>Aquimarina</taxon>
    </lineage>
</organism>
<evidence type="ECO:0000313" key="1">
    <source>
        <dbReference type="EMBL" id="GAA3519333.1"/>
    </source>
</evidence>
<name>A0ABP6UT03_9FLAO</name>
<keyword evidence="2" id="KW-1185">Reference proteome</keyword>
<dbReference type="Proteomes" id="UP001500459">
    <property type="component" value="Unassembled WGS sequence"/>
</dbReference>
<evidence type="ECO:0000313" key="2">
    <source>
        <dbReference type="Proteomes" id="UP001500459"/>
    </source>
</evidence>
<reference evidence="2" key="1">
    <citation type="journal article" date="2019" name="Int. J. Syst. Evol. Microbiol.">
        <title>The Global Catalogue of Microorganisms (GCM) 10K type strain sequencing project: providing services to taxonomists for standard genome sequencing and annotation.</title>
        <authorList>
            <consortium name="The Broad Institute Genomics Platform"/>
            <consortium name="The Broad Institute Genome Sequencing Center for Infectious Disease"/>
            <person name="Wu L."/>
            <person name="Ma J."/>
        </authorList>
    </citation>
    <scope>NUCLEOTIDE SEQUENCE [LARGE SCALE GENOMIC DNA]</scope>
    <source>
        <strain evidence="2">JCM 17106</strain>
    </source>
</reference>
<dbReference type="RefSeq" id="WP_344929966.1">
    <property type="nucleotide sequence ID" value="NZ_BAABCW010000021.1"/>
</dbReference>
<accession>A0ABP6UT03</accession>
<comment type="caution">
    <text evidence="1">The sequence shown here is derived from an EMBL/GenBank/DDBJ whole genome shotgun (WGS) entry which is preliminary data.</text>
</comment>
<gene>
    <name evidence="1" type="ORF">GCM10022393_36890</name>
</gene>